<evidence type="ECO:0000313" key="3">
    <source>
        <dbReference type="Proteomes" id="UP000314011"/>
    </source>
</evidence>
<name>A0A5C5GEC5_9RHOB</name>
<dbReference type="Pfam" id="PF07433">
    <property type="entry name" value="DUF1513"/>
    <property type="match status" value="1"/>
</dbReference>
<organism evidence="2 3">
    <name type="scientific">Pelagovum pacificum</name>
    <dbReference type="NCBI Taxonomy" id="2588711"/>
    <lineage>
        <taxon>Bacteria</taxon>
        <taxon>Pseudomonadati</taxon>
        <taxon>Pseudomonadota</taxon>
        <taxon>Alphaproteobacteria</taxon>
        <taxon>Rhodobacterales</taxon>
        <taxon>Paracoccaceae</taxon>
        <taxon>Pelagovum</taxon>
    </lineage>
</organism>
<keyword evidence="3" id="KW-1185">Reference proteome</keyword>
<dbReference type="InterPro" id="IPR011044">
    <property type="entry name" value="Quino_amine_DH_bsu"/>
</dbReference>
<comment type="caution">
    <text evidence="2">The sequence shown here is derived from an EMBL/GenBank/DDBJ whole genome shotgun (WGS) entry which is preliminary data.</text>
</comment>
<dbReference type="InterPro" id="IPR006311">
    <property type="entry name" value="TAT_signal"/>
</dbReference>
<dbReference type="InterPro" id="IPR008311">
    <property type="entry name" value="UCP028101"/>
</dbReference>
<dbReference type="EMBL" id="VFFF01000001">
    <property type="protein sequence ID" value="TNY33063.1"/>
    <property type="molecule type" value="Genomic_DNA"/>
</dbReference>
<dbReference type="PROSITE" id="PS51318">
    <property type="entry name" value="TAT"/>
    <property type="match status" value="1"/>
</dbReference>
<dbReference type="OrthoDB" id="5624218at2"/>
<dbReference type="AlphaFoldDB" id="A0A5C5GEC5"/>
<accession>A0A5C5GEC5</accession>
<gene>
    <name evidence="2" type="ORF">FHY64_07225</name>
</gene>
<keyword evidence="1" id="KW-0732">Signal</keyword>
<dbReference type="PIRSF" id="PIRSF028101">
    <property type="entry name" value="UCP028101"/>
    <property type="match status" value="1"/>
</dbReference>
<dbReference type="RefSeq" id="WP_140193746.1">
    <property type="nucleotide sequence ID" value="NZ_CP065915.1"/>
</dbReference>
<sequence length="356" mass="37810">MTTRRGFLAGLAAAASFPRPTWADAGSPAYLAAAQVPDGSYRLFGLTAAGERLFDLPLPDRGHAAAAHPTRPEAVAFARRPGTFALVIDCATGTEKARLESPEGRHFYGHGAFSSDGHTLFTPENDYEAGQGVIGVWDTRADYTRIDEFPSGGVGPHDARLMPDHETLVVANGGIDTHPDSGRTKLNIPLMEPNLTYVTLDGRILEQVELDRALHKNSIRHLAVSPDGQVAFAMQWQGDVADNPPLVGLHRRGEAARLLIAPDEAHRRMEGYAGSVALSGGVVAITSPRGGLAQRFDAETGAFLGQHASADVCGVSAAGTGFALTTGTGLVEGIDADRTAWQARHDCRWDNHLVAI</sequence>
<evidence type="ECO:0000313" key="2">
    <source>
        <dbReference type="EMBL" id="TNY33063.1"/>
    </source>
</evidence>
<proteinExistence type="predicted"/>
<dbReference type="SUPFAM" id="SSF50969">
    <property type="entry name" value="YVTN repeat-like/Quinoprotein amine dehydrogenase"/>
    <property type="match status" value="1"/>
</dbReference>
<evidence type="ECO:0000256" key="1">
    <source>
        <dbReference type="SAM" id="SignalP"/>
    </source>
</evidence>
<protein>
    <submittedName>
        <fullName evidence="2">DUF1513 domain-containing protein</fullName>
    </submittedName>
</protein>
<dbReference type="Gene3D" id="2.130.10.10">
    <property type="entry name" value="YVTN repeat-like/Quinoprotein amine dehydrogenase"/>
    <property type="match status" value="1"/>
</dbReference>
<dbReference type="InterPro" id="IPR015943">
    <property type="entry name" value="WD40/YVTN_repeat-like_dom_sf"/>
</dbReference>
<reference evidence="2 3" key="1">
    <citation type="submission" date="2019-06" db="EMBL/GenBank/DDBJ databases">
        <title>Genome of new Rhodobacteraceae sp. SM1903.</title>
        <authorList>
            <person name="Ren X."/>
        </authorList>
    </citation>
    <scope>NUCLEOTIDE SEQUENCE [LARGE SCALE GENOMIC DNA]</scope>
    <source>
        <strain evidence="2 3">SM1903</strain>
    </source>
</reference>
<dbReference type="Proteomes" id="UP000314011">
    <property type="component" value="Unassembled WGS sequence"/>
</dbReference>
<feature type="chain" id="PRO_5023084599" evidence="1">
    <location>
        <begin position="24"/>
        <end position="356"/>
    </location>
</feature>
<feature type="signal peptide" evidence="1">
    <location>
        <begin position="1"/>
        <end position="23"/>
    </location>
</feature>